<dbReference type="InterPro" id="IPR036653">
    <property type="entry name" value="CinA-like_C"/>
</dbReference>
<dbReference type="InterPro" id="IPR008136">
    <property type="entry name" value="CinA_C"/>
</dbReference>
<reference evidence="2 3" key="1">
    <citation type="submission" date="2015-01" db="EMBL/GenBank/DDBJ databases">
        <title>The Genome Sequence of Rhinocladiella mackenzie CBS 650.93.</title>
        <authorList>
            <consortium name="The Broad Institute Genomics Platform"/>
            <person name="Cuomo C."/>
            <person name="de Hoog S."/>
            <person name="Gorbushina A."/>
            <person name="Stielow B."/>
            <person name="Teixiera M."/>
            <person name="Abouelleil A."/>
            <person name="Chapman S.B."/>
            <person name="Priest M."/>
            <person name="Young S.K."/>
            <person name="Wortman J."/>
            <person name="Nusbaum C."/>
            <person name="Birren B."/>
        </authorList>
    </citation>
    <scope>NUCLEOTIDE SEQUENCE [LARGE SCALE GENOMIC DNA]</scope>
    <source>
        <strain evidence="2 3">CBS 650.93</strain>
    </source>
</reference>
<protein>
    <recommendedName>
        <fullName evidence="1">CinA C-terminal domain-containing protein</fullName>
    </recommendedName>
</protein>
<keyword evidence="3" id="KW-1185">Reference proteome</keyword>
<feature type="domain" description="CinA C-terminal" evidence="1">
    <location>
        <begin position="11"/>
        <end position="166"/>
    </location>
</feature>
<sequence length="177" mass="18456">MAEFPPPALKAAAEDVADLLRQRKETISVAETAAGGLVSAALLSTPGASRIYKGGLTLYTLESRIAFAGWTQANIDNYEGPTPQLVAGLATHVRQTLKSTYCVGESGTAGPTASGQTLNRQPGYVALAVVGENGAMSKDMETSCGSDRQANMVAFAVEALNLVKEYISTNGNPSEKM</sequence>
<evidence type="ECO:0000259" key="1">
    <source>
        <dbReference type="Pfam" id="PF02464"/>
    </source>
</evidence>
<dbReference type="EMBL" id="KN847475">
    <property type="protein sequence ID" value="KIX10659.1"/>
    <property type="molecule type" value="Genomic_DNA"/>
</dbReference>
<organism evidence="2 3">
    <name type="scientific">Rhinocladiella mackenziei CBS 650.93</name>
    <dbReference type="NCBI Taxonomy" id="1442369"/>
    <lineage>
        <taxon>Eukaryota</taxon>
        <taxon>Fungi</taxon>
        <taxon>Dikarya</taxon>
        <taxon>Ascomycota</taxon>
        <taxon>Pezizomycotina</taxon>
        <taxon>Eurotiomycetes</taxon>
        <taxon>Chaetothyriomycetidae</taxon>
        <taxon>Chaetothyriales</taxon>
        <taxon>Herpotrichiellaceae</taxon>
        <taxon>Rhinocladiella</taxon>
    </lineage>
</organism>
<dbReference type="GeneID" id="25289814"/>
<dbReference type="SUPFAM" id="SSF142433">
    <property type="entry name" value="CinA-like"/>
    <property type="match status" value="1"/>
</dbReference>
<dbReference type="HOGENOM" id="CLU_030805_2_0_1"/>
<accession>A0A0D2IXB5</accession>
<evidence type="ECO:0000313" key="2">
    <source>
        <dbReference type="EMBL" id="KIX10659.1"/>
    </source>
</evidence>
<dbReference type="STRING" id="1442369.A0A0D2IXB5"/>
<gene>
    <name evidence="2" type="ORF">Z518_01743</name>
</gene>
<dbReference type="Pfam" id="PF02464">
    <property type="entry name" value="CinA"/>
    <property type="match status" value="1"/>
</dbReference>
<dbReference type="Proteomes" id="UP000053617">
    <property type="component" value="Unassembled WGS sequence"/>
</dbReference>
<proteinExistence type="predicted"/>
<dbReference type="VEuPathDB" id="FungiDB:Z518_01743"/>
<name>A0A0D2IXB5_9EURO</name>
<dbReference type="AlphaFoldDB" id="A0A0D2IXB5"/>
<dbReference type="RefSeq" id="XP_013277795.1">
    <property type="nucleotide sequence ID" value="XM_013422341.1"/>
</dbReference>
<dbReference type="Gene3D" id="3.90.950.20">
    <property type="entry name" value="CinA-like"/>
    <property type="match status" value="1"/>
</dbReference>
<evidence type="ECO:0000313" key="3">
    <source>
        <dbReference type="Proteomes" id="UP000053617"/>
    </source>
</evidence>
<dbReference type="OrthoDB" id="2350783at2759"/>